<comment type="caution">
    <text evidence="1">The sequence shown here is derived from an EMBL/GenBank/DDBJ whole genome shotgun (WGS) entry which is preliminary data.</text>
</comment>
<evidence type="ECO:0000313" key="1">
    <source>
        <dbReference type="EMBL" id="MEQ2296404.1"/>
    </source>
</evidence>
<reference evidence="1 2" key="1">
    <citation type="submission" date="2021-06" db="EMBL/GenBank/DDBJ databases">
        <authorList>
            <person name="Palmer J.M."/>
        </authorList>
    </citation>
    <scope>NUCLEOTIDE SEQUENCE [LARGE SCALE GENOMIC DNA]</scope>
    <source>
        <strain evidence="1 2">AS_MEX2019</strain>
        <tissue evidence="1">Muscle</tissue>
    </source>
</reference>
<proteinExistence type="predicted"/>
<organism evidence="1 2">
    <name type="scientific">Ameca splendens</name>
    <dbReference type="NCBI Taxonomy" id="208324"/>
    <lineage>
        <taxon>Eukaryota</taxon>
        <taxon>Metazoa</taxon>
        <taxon>Chordata</taxon>
        <taxon>Craniata</taxon>
        <taxon>Vertebrata</taxon>
        <taxon>Euteleostomi</taxon>
        <taxon>Actinopterygii</taxon>
        <taxon>Neopterygii</taxon>
        <taxon>Teleostei</taxon>
        <taxon>Neoteleostei</taxon>
        <taxon>Acanthomorphata</taxon>
        <taxon>Ovalentaria</taxon>
        <taxon>Atherinomorphae</taxon>
        <taxon>Cyprinodontiformes</taxon>
        <taxon>Goodeidae</taxon>
        <taxon>Ameca</taxon>
    </lineage>
</organism>
<gene>
    <name evidence="1" type="ORF">AMECASPLE_024549</name>
</gene>
<sequence length="101" mass="11099">MSSSLLASALLHKSPLHMHCLIKYERRREVYAKTSPAVHCCYHCSCPTEAFRPVIVAMCMFVSEGGENCLQLQDCDLLCPSGIPVLSSTRLRSGRGDIEAA</sequence>
<protein>
    <submittedName>
        <fullName evidence="1">Uncharacterized protein</fullName>
    </submittedName>
</protein>
<name>A0ABV0YRV9_9TELE</name>
<dbReference type="Proteomes" id="UP001469553">
    <property type="component" value="Unassembled WGS sequence"/>
</dbReference>
<keyword evidence="2" id="KW-1185">Reference proteome</keyword>
<accession>A0ABV0YRV9</accession>
<evidence type="ECO:0000313" key="2">
    <source>
        <dbReference type="Proteomes" id="UP001469553"/>
    </source>
</evidence>
<dbReference type="EMBL" id="JAHRIP010039969">
    <property type="protein sequence ID" value="MEQ2296404.1"/>
    <property type="molecule type" value="Genomic_DNA"/>
</dbReference>